<keyword evidence="3" id="KW-1003">Cell membrane</keyword>
<sequence length="293" mass="30348">MTLKDGPRIILEEERPPVAGERVDLGWEQAVVPIEPSPRIGWSSVGLVTAGIACLVLGFALIDAVGFVLAQFREGWFSGGVTLLVAVLGFGLILGGVARELRSLAALRAVDRCRLAIVAGDTETARAEAVAWAARVPAAIPIRAELRAAPDAATVRALLEGGPLRQLDSQATTLGRNAAIQAFAATAISPSPAWDALVFGWRAVRLVRQVAELHGLRPGVAATVSLLRRSALSAVAVAATNVLADAATRAVVSNPLIEKLAGEAATGAVAARRMLALARATAIACRIVPPPGR</sequence>
<keyword evidence="5 8" id="KW-0812">Transmembrane</keyword>
<evidence type="ECO:0000313" key="9">
    <source>
        <dbReference type="EMBL" id="MFC0410388.1"/>
    </source>
</evidence>
<evidence type="ECO:0000256" key="2">
    <source>
        <dbReference type="ARBA" id="ARBA00008255"/>
    </source>
</evidence>
<comment type="subcellular location">
    <subcellularLocation>
        <location evidence="1">Cell inner membrane</location>
        <topology evidence="1">Multi-pass membrane protein</topology>
    </subcellularLocation>
</comment>
<dbReference type="InterPro" id="IPR021147">
    <property type="entry name" value="DUF697"/>
</dbReference>
<evidence type="ECO:0000313" key="10">
    <source>
        <dbReference type="Proteomes" id="UP001589865"/>
    </source>
</evidence>
<comment type="caution">
    <text evidence="9">The sequence shown here is derived from an EMBL/GenBank/DDBJ whole genome shotgun (WGS) entry which is preliminary data.</text>
</comment>
<feature type="transmembrane region" description="Helical" evidence="8">
    <location>
        <begin position="45"/>
        <end position="70"/>
    </location>
</feature>
<name>A0ABV6JXH8_9PROT</name>
<dbReference type="EMBL" id="JBHLUN010000015">
    <property type="protein sequence ID" value="MFC0410388.1"/>
    <property type="molecule type" value="Genomic_DNA"/>
</dbReference>
<dbReference type="Proteomes" id="UP001589865">
    <property type="component" value="Unassembled WGS sequence"/>
</dbReference>
<keyword evidence="7 8" id="KW-0472">Membrane</keyword>
<evidence type="ECO:0000256" key="3">
    <source>
        <dbReference type="ARBA" id="ARBA00022475"/>
    </source>
</evidence>
<dbReference type="PANTHER" id="PTHR39342">
    <property type="entry name" value="UPF0283 MEMBRANE PROTEIN YCJF"/>
    <property type="match status" value="1"/>
</dbReference>
<organism evidence="9 10">
    <name type="scientific">Roseomonas elaeocarpi</name>
    <dbReference type="NCBI Taxonomy" id="907779"/>
    <lineage>
        <taxon>Bacteria</taxon>
        <taxon>Pseudomonadati</taxon>
        <taxon>Pseudomonadota</taxon>
        <taxon>Alphaproteobacteria</taxon>
        <taxon>Acetobacterales</taxon>
        <taxon>Roseomonadaceae</taxon>
        <taxon>Roseomonas</taxon>
    </lineage>
</organism>
<keyword evidence="6 8" id="KW-1133">Transmembrane helix</keyword>
<evidence type="ECO:0000256" key="6">
    <source>
        <dbReference type="ARBA" id="ARBA00022989"/>
    </source>
</evidence>
<proteinExistence type="inferred from homology"/>
<reference evidence="9 10" key="1">
    <citation type="submission" date="2024-09" db="EMBL/GenBank/DDBJ databases">
        <authorList>
            <person name="Sun Q."/>
            <person name="Mori K."/>
        </authorList>
    </citation>
    <scope>NUCLEOTIDE SEQUENCE [LARGE SCALE GENOMIC DNA]</scope>
    <source>
        <strain evidence="9 10">TBRC 5777</strain>
    </source>
</reference>
<accession>A0ABV6JXH8</accession>
<keyword evidence="4" id="KW-0997">Cell inner membrane</keyword>
<evidence type="ECO:0000256" key="5">
    <source>
        <dbReference type="ARBA" id="ARBA00022692"/>
    </source>
</evidence>
<evidence type="ECO:0000256" key="1">
    <source>
        <dbReference type="ARBA" id="ARBA00004429"/>
    </source>
</evidence>
<dbReference type="RefSeq" id="WP_377046140.1">
    <property type="nucleotide sequence ID" value="NZ_JBHLUN010000015.1"/>
</dbReference>
<evidence type="ECO:0000256" key="4">
    <source>
        <dbReference type="ARBA" id="ARBA00022519"/>
    </source>
</evidence>
<dbReference type="Pfam" id="PF05128">
    <property type="entry name" value="DUF697"/>
    <property type="match status" value="1"/>
</dbReference>
<keyword evidence="10" id="KW-1185">Reference proteome</keyword>
<comment type="similarity">
    <text evidence="2">Belongs to the UPF0283 family.</text>
</comment>
<evidence type="ECO:0000256" key="8">
    <source>
        <dbReference type="SAM" id="Phobius"/>
    </source>
</evidence>
<dbReference type="PANTHER" id="PTHR39342:SF1">
    <property type="entry name" value="UPF0283 MEMBRANE PROTEIN YCJF"/>
    <property type="match status" value="1"/>
</dbReference>
<dbReference type="InterPro" id="IPR006507">
    <property type="entry name" value="UPF0283"/>
</dbReference>
<evidence type="ECO:0000256" key="7">
    <source>
        <dbReference type="ARBA" id="ARBA00023136"/>
    </source>
</evidence>
<gene>
    <name evidence="9" type="ORF">ACFFGY_19215</name>
</gene>
<feature type="transmembrane region" description="Helical" evidence="8">
    <location>
        <begin position="76"/>
        <end position="98"/>
    </location>
</feature>
<protein>
    <submittedName>
        <fullName evidence="9">DUF697 domain-containing protein</fullName>
    </submittedName>
</protein>